<evidence type="ECO:0000256" key="1">
    <source>
        <dbReference type="SAM" id="Phobius"/>
    </source>
</evidence>
<sequence>MLEQLAGMIAILVLLIIGAFAAGFIDTRLPRGFSLKGSTADGPR</sequence>
<reference evidence="8 11" key="3">
    <citation type="submission" date="2017-03" db="EMBL/GenBank/DDBJ databases">
        <authorList>
            <person name="Monnet C."/>
        </authorList>
    </citation>
    <scope>NUCLEOTIDE SEQUENCE [LARGE SCALE GENOMIC DNA]</scope>
    <source>
        <strain evidence="11">ATCC 9175</strain>
        <strain evidence="8">CNRZ 920</strain>
    </source>
</reference>
<keyword evidence="1" id="KW-1133">Transmembrane helix</keyword>
<dbReference type="EMBL" id="FXZB01000010">
    <property type="protein sequence ID" value="SMX78095.1"/>
    <property type="molecule type" value="Genomic_DNA"/>
</dbReference>
<evidence type="ECO:0000313" key="5">
    <source>
        <dbReference type="EMBL" id="SMX78095.1"/>
    </source>
</evidence>
<dbReference type="GeneID" id="79383365"/>
<keyword evidence="11" id="KW-1185">Reference proteome</keyword>
<feature type="transmembrane region" description="Helical" evidence="1">
    <location>
        <begin position="6"/>
        <end position="25"/>
    </location>
</feature>
<evidence type="ECO:0000313" key="11">
    <source>
        <dbReference type="Proteomes" id="UP000234525"/>
    </source>
</evidence>
<dbReference type="Proteomes" id="UP000094793">
    <property type="component" value="Chromosome"/>
</dbReference>
<organism evidence="5 11">
    <name type="scientific">Brevibacterium aurantiacum</name>
    <dbReference type="NCBI Taxonomy" id="273384"/>
    <lineage>
        <taxon>Bacteria</taxon>
        <taxon>Bacillati</taxon>
        <taxon>Actinomycetota</taxon>
        <taxon>Actinomycetes</taxon>
        <taxon>Micrococcales</taxon>
        <taxon>Brevibacteriaceae</taxon>
        <taxon>Brevibacterium</taxon>
    </lineage>
</organism>
<evidence type="ECO:0000313" key="2">
    <source>
        <dbReference type="EMBL" id="AOP55241.1"/>
    </source>
</evidence>
<accession>A0A1D7W8B7</accession>
<dbReference type="Proteomes" id="UP000234300">
    <property type="component" value="Unassembled WGS sequence"/>
</dbReference>
<dbReference type="Proteomes" id="UP000234525">
    <property type="component" value="Unassembled WGS sequence"/>
</dbReference>
<keyword evidence="1" id="KW-0472">Membrane</keyword>
<evidence type="ECO:0000313" key="7">
    <source>
        <dbReference type="Proteomes" id="UP000094793"/>
    </source>
</evidence>
<dbReference type="EMBL" id="FXYZ01000001">
    <property type="protein sequence ID" value="SMX64085.1"/>
    <property type="molecule type" value="Genomic_DNA"/>
</dbReference>
<name>A0A2H1ISC5_BREAU</name>
<dbReference type="KEGG" id="blin:BLSMQ_3543"/>
<dbReference type="EMBL" id="CP017150">
    <property type="protein sequence ID" value="AOP55241.1"/>
    <property type="molecule type" value="Genomic_DNA"/>
</dbReference>
<gene>
    <name evidence="5" type="ORF">BAUR9175_01643</name>
    <name evidence="4" type="ORF">BAUR920_01100</name>
    <name evidence="3" type="ORF">BAURA63_00354</name>
    <name evidence="6" type="ORF">BAURA86_01095</name>
    <name evidence="2" type="ORF">BLSMQ_3543</name>
</gene>
<proteinExistence type="predicted"/>
<accession>A0A2H1ISC5</accession>
<dbReference type="EMBL" id="FXZI01000002">
    <property type="protein sequence ID" value="SMX79860.1"/>
    <property type="molecule type" value="Genomic_DNA"/>
</dbReference>
<protein>
    <submittedName>
        <fullName evidence="5">Uncharacterized protein</fullName>
    </submittedName>
</protein>
<dbReference type="Proteomes" id="UP000234289">
    <property type="component" value="Unassembled WGS sequence"/>
</dbReference>
<evidence type="ECO:0000313" key="10">
    <source>
        <dbReference type="Proteomes" id="UP000234327"/>
    </source>
</evidence>
<dbReference type="RefSeq" id="WP_257784996.1">
    <property type="nucleotide sequence ID" value="NZ_BJME01000002.1"/>
</dbReference>
<evidence type="ECO:0000313" key="4">
    <source>
        <dbReference type="EMBL" id="SMX75422.1"/>
    </source>
</evidence>
<keyword evidence="1" id="KW-0812">Transmembrane</keyword>
<evidence type="ECO:0000313" key="6">
    <source>
        <dbReference type="EMBL" id="SMX79860.1"/>
    </source>
</evidence>
<evidence type="ECO:0000313" key="3">
    <source>
        <dbReference type="EMBL" id="SMX64085.1"/>
    </source>
</evidence>
<dbReference type="Proteomes" id="UP000234327">
    <property type="component" value="Unassembled WGS sequence"/>
</dbReference>
<dbReference type="AlphaFoldDB" id="A0A2H1ISC5"/>
<reference evidence="2" key="1">
    <citation type="submission" date="2016-09" db="EMBL/GenBank/DDBJ databases">
        <title>Complete Genome Sequence of Brevibacterium aurantiacum SMQ-1335.</title>
        <authorList>
            <person name="de Melo A.G."/>
            <person name="Labrie S.J."/>
            <person name="Dumaresq J."/>
            <person name="Roberts R.J."/>
            <person name="Tremblay D.M."/>
            <person name="Moineau S."/>
        </authorList>
    </citation>
    <scope>NUCLEOTIDE SEQUENCE</scope>
    <source>
        <strain evidence="2">SMQ-1335</strain>
    </source>
</reference>
<reference evidence="7" key="2">
    <citation type="submission" date="2016-09" db="EMBL/GenBank/DDBJ databases">
        <title>Complete Genome Sequence of Brevibacterium linens SMQ-1335.</title>
        <authorList>
            <person name="de Melo A.G."/>
            <person name="Labrie S.J."/>
            <person name="Dumaresq J."/>
            <person name="Roberts R.J."/>
            <person name="Tremblay D.M."/>
            <person name="Moineau S."/>
        </authorList>
    </citation>
    <scope>NUCLEOTIDE SEQUENCE [LARGE SCALE GENOMIC DNA]</scope>
    <source>
        <strain evidence="7">SMQ-1335</strain>
    </source>
</reference>
<evidence type="ECO:0000313" key="9">
    <source>
        <dbReference type="Proteomes" id="UP000234300"/>
    </source>
</evidence>
<reference evidence="9 10" key="4">
    <citation type="submission" date="2017-03" db="EMBL/GenBank/DDBJ databases">
        <authorList>
            <person name="Afonso C.L."/>
            <person name="Miller P.J."/>
            <person name="Scott M.A."/>
            <person name="Spackman E."/>
            <person name="Goraichik I."/>
            <person name="Dimitrov K.M."/>
            <person name="Suarez D.L."/>
            <person name="Swayne D.E."/>
        </authorList>
    </citation>
    <scope>NUCLEOTIDE SEQUENCE [LARGE SCALE GENOMIC DNA]</scope>
    <source>
        <strain evidence="3">6</strain>
        <strain evidence="10">6(3)</strain>
        <strain evidence="6">8</strain>
        <strain evidence="9">8(6)</strain>
        <strain evidence="5">ATCC 9175</strain>
        <strain evidence="4">CNRZ 920</strain>
    </source>
</reference>
<dbReference type="EMBL" id="FXZG01000005">
    <property type="protein sequence ID" value="SMX75422.1"/>
    <property type="molecule type" value="Genomic_DNA"/>
</dbReference>
<evidence type="ECO:0000313" key="8">
    <source>
        <dbReference type="Proteomes" id="UP000234289"/>
    </source>
</evidence>